<reference evidence="10" key="1">
    <citation type="submission" date="2016-10" db="EMBL/GenBank/DDBJ databases">
        <authorList>
            <person name="Benchimol M."/>
            <person name="Almeida L.G."/>
            <person name="Vasconcelos A.T."/>
            <person name="Perreira-Neves A."/>
            <person name="Rosa I.A."/>
            <person name="Tasca T."/>
            <person name="Bogo M.R."/>
            <person name="de Souza W."/>
        </authorList>
    </citation>
    <scope>NUCLEOTIDE SEQUENCE [LARGE SCALE GENOMIC DNA]</scope>
    <source>
        <strain evidence="10">K</strain>
    </source>
</reference>
<evidence type="ECO:0000259" key="9">
    <source>
        <dbReference type="PROSITE" id="PS50011"/>
    </source>
</evidence>
<dbReference type="OrthoDB" id="9332038at2759"/>
<evidence type="ECO:0000256" key="1">
    <source>
        <dbReference type="ARBA" id="ARBA00008867"/>
    </source>
</evidence>
<dbReference type="AlphaFoldDB" id="A0A1J4JCW6"/>
<feature type="binding site" evidence="7">
    <location>
        <position position="161"/>
    </location>
    <ligand>
        <name>ATP</name>
        <dbReference type="ChEBI" id="CHEBI:30616"/>
    </ligand>
</feature>
<keyword evidence="2 8" id="KW-0723">Serine/threonine-protein kinase</keyword>
<dbReference type="PANTHER" id="PTHR24058">
    <property type="entry name" value="DUAL SPECIFICITY PROTEIN KINASE"/>
    <property type="match status" value="1"/>
</dbReference>
<evidence type="ECO:0000313" key="10">
    <source>
        <dbReference type="EMBL" id="OHS95116.1"/>
    </source>
</evidence>
<dbReference type="PROSITE" id="PS00108">
    <property type="entry name" value="PROTEIN_KINASE_ST"/>
    <property type="match status" value="1"/>
</dbReference>
<proteinExistence type="inferred from homology"/>
<evidence type="ECO:0000256" key="2">
    <source>
        <dbReference type="ARBA" id="ARBA00022527"/>
    </source>
</evidence>
<dbReference type="InterPro" id="IPR011009">
    <property type="entry name" value="Kinase-like_dom_sf"/>
</dbReference>
<evidence type="ECO:0000256" key="6">
    <source>
        <dbReference type="ARBA" id="ARBA00022840"/>
    </source>
</evidence>
<sequence>MRRRNLPMFPVKKPSLVIKPPPKTGACTHFSQKNHSVSPPMTALLSPRVNTNAKRILPSYPATGEIPFQGPVKPSFVFLNYPTLLTKEEEKEILQFKDIYYIRPQPPPTKNAVRQNSSFFRFTKDDHIAYRYQQQQVIGKGSFGSVLKCLDHKTGEHVAIKMMKNKPKVHSQIMFELDLLKQLQTEEENGYNIIKYVGSFDFRNFFCIVMELAALDLYTVLKNQRFRGFLIPVVQAVARDTAFALKFMHSKKIIHCDIKPENILFATPENKTVKVIDFGCSCYVGKLMFSYIQSRYYRAPEVVFGFEYGTEIDIWSLGCVLCEMITGQPIFPAEDETELMQMIVAVIGPPPKNMVKVAPRAHHYFDENGDIKPQPNSRGQIHTPNSLTVSQVTRIKDPQFLSLIDGCLRWQPKERLTAEGFLNHPWVKQKMNVAEDPPFSSRT</sequence>
<dbReference type="SMART" id="SM00220">
    <property type="entry name" value="S_TKc"/>
    <property type="match status" value="1"/>
</dbReference>
<comment type="caution">
    <text evidence="10">The sequence shown here is derived from an EMBL/GenBank/DDBJ whole genome shotgun (WGS) entry which is preliminary data.</text>
</comment>
<dbReference type="Gene3D" id="3.30.200.20">
    <property type="entry name" value="Phosphorylase Kinase, domain 1"/>
    <property type="match status" value="1"/>
</dbReference>
<name>A0A1J4JCW6_9EUKA</name>
<accession>A0A1J4JCW6</accession>
<dbReference type="InterPro" id="IPR008271">
    <property type="entry name" value="Ser/Thr_kinase_AS"/>
</dbReference>
<dbReference type="EMBL" id="MLAK01001262">
    <property type="protein sequence ID" value="OHS95116.1"/>
    <property type="molecule type" value="Genomic_DNA"/>
</dbReference>
<evidence type="ECO:0000256" key="8">
    <source>
        <dbReference type="RuleBase" id="RU000304"/>
    </source>
</evidence>
<organism evidence="10 11">
    <name type="scientific">Tritrichomonas foetus</name>
    <dbReference type="NCBI Taxonomy" id="1144522"/>
    <lineage>
        <taxon>Eukaryota</taxon>
        <taxon>Metamonada</taxon>
        <taxon>Parabasalia</taxon>
        <taxon>Tritrichomonadida</taxon>
        <taxon>Tritrichomonadidae</taxon>
        <taxon>Tritrichomonas</taxon>
    </lineage>
</organism>
<comment type="similarity">
    <text evidence="1">Belongs to the protein kinase superfamily. CMGC Ser/Thr protein kinase family. MNB/DYRK subfamily.</text>
</comment>
<evidence type="ECO:0000256" key="5">
    <source>
        <dbReference type="ARBA" id="ARBA00022777"/>
    </source>
</evidence>
<dbReference type="RefSeq" id="XP_068348253.1">
    <property type="nucleotide sequence ID" value="XM_068512188.1"/>
</dbReference>
<dbReference type="GO" id="GO:0005856">
    <property type="term" value="C:cytoskeleton"/>
    <property type="evidence" value="ECO:0007669"/>
    <property type="project" value="TreeGrafter"/>
</dbReference>
<dbReference type="Proteomes" id="UP000179807">
    <property type="component" value="Unassembled WGS sequence"/>
</dbReference>
<dbReference type="InterPro" id="IPR017441">
    <property type="entry name" value="Protein_kinase_ATP_BS"/>
</dbReference>
<keyword evidence="3" id="KW-0808">Transferase</keyword>
<keyword evidence="6 7" id="KW-0067">ATP-binding</keyword>
<dbReference type="PANTHER" id="PTHR24058:SF22">
    <property type="entry name" value="DUAL SPECIFICITY TYROSINE-PHOSPHORYLATION-REGULATED KINASE 4"/>
    <property type="match status" value="1"/>
</dbReference>
<dbReference type="PROSITE" id="PS00107">
    <property type="entry name" value="PROTEIN_KINASE_ATP"/>
    <property type="match status" value="1"/>
</dbReference>
<dbReference type="GO" id="GO:0004674">
    <property type="term" value="F:protein serine/threonine kinase activity"/>
    <property type="evidence" value="ECO:0007669"/>
    <property type="project" value="UniProtKB-KW"/>
</dbReference>
<evidence type="ECO:0000256" key="7">
    <source>
        <dbReference type="PROSITE-ProRule" id="PRU10141"/>
    </source>
</evidence>
<dbReference type="VEuPathDB" id="TrichDB:TRFO_38667"/>
<dbReference type="Gene3D" id="1.10.510.10">
    <property type="entry name" value="Transferase(Phosphotransferase) domain 1"/>
    <property type="match status" value="1"/>
</dbReference>
<dbReference type="GeneID" id="94846892"/>
<dbReference type="Pfam" id="PF00069">
    <property type="entry name" value="Pkinase"/>
    <property type="match status" value="1"/>
</dbReference>
<dbReference type="InterPro" id="IPR000719">
    <property type="entry name" value="Prot_kinase_dom"/>
</dbReference>
<dbReference type="CDD" id="cd14210">
    <property type="entry name" value="PKc_DYRK"/>
    <property type="match status" value="1"/>
</dbReference>
<dbReference type="InterPro" id="IPR050494">
    <property type="entry name" value="Ser_Thr_dual-spec_kinase"/>
</dbReference>
<protein>
    <submittedName>
        <fullName evidence="10">CMGC family protein kinase</fullName>
    </submittedName>
</protein>
<dbReference type="PROSITE" id="PS50011">
    <property type="entry name" value="PROTEIN_KINASE_DOM"/>
    <property type="match status" value="1"/>
</dbReference>
<gene>
    <name evidence="10" type="ORF">TRFO_38667</name>
</gene>
<dbReference type="SUPFAM" id="SSF56112">
    <property type="entry name" value="Protein kinase-like (PK-like)"/>
    <property type="match status" value="1"/>
</dbReference>
<evidence type="ECO:0000256" key="3">
    <source>
        <dbReference type="ARBA" id="ARBA00022679"/>
    </source>
</evidence>
<feature type="domain" description="Protein kinase" evidence="9">
    <location>
        <begin position="132"/>
        <end position="427"/>
    </location>
</feature>
<keyword evidence="5 10" id="KW-0418">Kinase</keyword>
<evidence type="ECO:0000313" key="11">
    <source>
        <dbReference type="Proteomes" id="UP000179807"/>
    </source>
</evidence>
<keyword evidence="11" id="KW-1185">Reference proteome</keyword>
<dbReference type="GO" id="GO:0005524">
    <property type="term" value="F:ATP binding"/>
    <property type="evidence" value="ECO:0007669"/>
    <property type="project" value="UniProtKB-UniRule"/>
</dbReference>
<keyword evidence="4 7" id="KW-0547">Nucleotide-binding</keyword>
<evidence type="ECO:0000256" key="4">
    <source>
        <dbReference type="ARBA" id="ARBA00022741"/>
    </source>
</evidence>
<dbReference type="GO" id="GO:0005737">
    <property type="term" value="C:cytoplasm"/>
    <property type="evidence" value="ECO:0007669"/>
    <property type="project" value="TreeGrafter"/>
</dbReference>